<feature type="chain" id="PRO_5001599597" evidence="4">
    <location>
        <begin position="32"/>
        <end position="795"/>
    </location>
</feature>
<accession>A0A061HAR0</accession>
<feature type="signal peptide" evidence="4">
    <location>
        <begin position="1"/>
        <end position="31"/>
    </location>
</feature>
<dbReference type="Proteomes" id="UP000053664">
    <property type="component" value="Unassembled WGS sequence"/>
</dbReference>
<dbReference type="InterPro" id="IPR041805">
    <property type="entry name" value="ASMase/PPN1_MPP"/>
</dbReference>
<dbReference type="GO" id="GO:0005615">
    <property type="term" value="C:extracellular space"/>
    <property type="evidence" value="ECO:0007669"/>
    <property type="project" value="TreeGrafter"/>
</dbReference>
<feature type="compositionally biased region" description="Acidic residues" evidence="3">
    <location>
        <begin position="419"/>
        <end position="428"/>
    </location>
</feature>
<evidence type="ECO:0000256" key="2">
    <source>
        <dbReference type="ARBA" id="ARBA00023180"/>
    </source>
</evidence>
<dbReference type="GO" id="GO:0000298">
    <property type="term" value="F:endopolyphosphatase activity"/>
    <property type="evidence" value="ECO:0007669"/>
    <property type="project" value="TreeGrafter"/>
</dbReference>
<feature type="region of interest" description="Disordered" evidence="3">
    <location>
        <begin position="606"/>
        <end position="645"/>
    </location>
</feature>
<evidence type="ECO:0000256" key="4">
    <source>
        <dbReference type="SAM" id="SignalP"/>
    </source>
</evidence>
<dbReference type="eggNOG" id="KOG3770">
    <property type="taxonomic scope" value="Eukaryota"/>
</dbReference>
<feature type="region of interest" description="Disordered" evidence="3">
    <location>
        <begin position="501"/>
        <end position="577"/>
    </location>
</feature>
<dbReference type="GO" id="GO:0006798">
    <property type="term" value="P:polyphosphate catabolic process"/>
    <property type="evidence" value="ECO:0007669"/>
    <property type="project" value="TreeGrafter"/>
</dbReference>
<dbReference type="CDD" id="cd00842">
    <property type="entry name" value="MPP_ASMase"/>
    <property type="match status" value="1"/>
</dbReference>
<dbReference type="HOGENOM" id="CLU_013424_2_0_1"/>
<dbReference type="GO" id="GO:0004309">
    <property type="term" value="F:exopolyphosphatase activity"/>
    <property type="evidence" value="ECO:0007669"/>
    <property type="project" value="TreeGrafter"/>
</dbReference>
<feature type="compositionally biased region" description="Acidic residues" evidence="3">
    <location>
        <begin position="503"/>
        <end position="529"/>
    </location>
</feature>
<evidence type="ECO:0000313" key="5">
    <source>
        <dbReference type="EMBL" id="EPQ29708.1"/>
    </source>
</evidence>
<dbReference type="EMBL" id="KE361630">
    <property type="protein sequence ID" value="EPQ29708.1"/>
    <property type="molecule type" value="Genomic_DNA"/>
</dbReference>
<dbReference type="SUPFAM" id="SSF56300">
    <property type="entry name" value="Metallo-dependent phosphatases"/>
    <property type="match status" value="1"/>
</dbReference>
<feature type="compositionally biased region" description="Basic residues" evidence="3">
    <location>
        <begin position="546"/>
        <end position="567"/>
    </location>
</feature>
<dbReference type="InterPro" id="IPR029052">
    <property type="entry name" value="Metallo-depent_PP-like"/>
</dbReference>
<reference evidence="5 6" key="1">
    <citation type="journal article" date="2013" name="Plant Cell">
        <title>The transition from a phytopathogenic smut ancestor to an anamorphic biocontrol agent deciphered by comparative whole-genome analysis.</title>
        <authorList>
            <person name="Lefebvre F."/>
            <person name="Joly D.L."/>
            <person name="Labbe C."/>
            <person name="Teichmann B."/>
            <person name="Linning R."/>
            <person name="Belzile F."/>
            <person name="Bakkeren G."/>
            <person name="Belanger R.R."/>
        </authorList>
    </citation>
    <scope>NUCLEOTIDE SEQUENCE [LARGE SCALE GENOMIC DNA]</scope>
    <source>
        <strain evidence="5 6">PF-1</strain>
    </source>
</reference>
<feature type="region of interest" description="Disordered" evidence="3">
    <location>
        <begin position="79"/>
        <end position="99"/>
    </location>
</feature>
<evidence type="ECO:0000256" key="3">
    <source>
        <dbReference type="SAM" id="MobiDB-lite"/>
    </source>
</evidence>
<protein>
    <submittedName>
        <fullName evidence="5">Uncharacterized protein</fullName>
    </submittedName>
</protein>
<evidence type="ECO:0000313" key="6">
    <source>
        <dbReference type="Proteomes" id="UP000053664"/>
    </source>
</evidence>
<dbReference type="AlphaFoldDB" id="A0A061HAR0"/>
<dbReference type="PANTHER" id="PTHR10340">
    <property type="entry name" value="SPHINGOMYELIN PHOSPHODIESTERASE"/>
    <property type="match status" value="1"/>
</dbReference>
<feature type="compositionally biased region" description="Low complexity" evidence="3">
    <location>
        <begin position="47"/>
        <end position="56"/>
    </location>
</feature>
<keyword evidence="2" id="KW-0325">Glycoprotein</keyword>
<dbReference type="GeneID" id="19317040"/>
<keyword evidence="1" id="KW-0378">Hydrolase</keyword>
<feature type="region of interest" description="Disordered" evidence="3">
    <location>
        <begin position="34"/>
        <end position="56"/>
    </location>
</feature>
<dbReference type="RefSeq" id="XP_007878631.1">
    <property type="nucleotide sequence ID" value="XM_007880440.1"/>
</dbReference>
<keyword evidence="4" id="KW-0732">Signal</keyword>
<feature type="compositionally biased region" description="Gly residues" evidence="3">
    <location>
        <begin position="673"/>
        <end position="685"/>
    </location>
</feature>
<evidence type="ECO:0000256" key="1">
    <source>
        <dbReference type="ARBA" id="ARBA00022801"/>
    </source>
</evidence>
<feature type="region of interest" description="Disordered" evidence="3">
    <location>
        <begin position="669"/>
        <end position="689"/>
    </location>
</feature>
<feature type="compositionally biased region" description="Acidic residues" evidence="3">
    <location>
        <begin position="717"/>
        <end position="728"/>
    </location>
</feature>
<name>A0A061HAR0_9BASI</name>
<gene>
    <name evidence="5" type="ORF">PFL1_02928</name>
</gene>
<dbReference type="PANTHER" id="PTHR10340:SF55">
    <property type="entry name" value="ENDOPOLYPHOSPHATASE"/>
    <property type="match status" value="1"/>
</dbReference>
<sequence>MVAPATTTTATATAAAAVLLLLLAPLPATFAASQVPWQQPPDPPSAPALSSSSSSSPSPYGRFLHITDLHPDTFYKHGSAVSSGCHHNKPKKKKKDGRWRAGWWGTGVSDCDSPPRLVTSSLKWISQNWLPAHPQAGSTSSIDDGPPRGNGSTAGQGFDFILWTGDSARHDIDDKVPRTLAEIFDLNRWTLDQIQSAFPGVPVVPSLGNNDIFPHNILFPGPNRITKEFVRIWADHIPEYEFHTFEQGGYYVKELLPNRLAAMSLNTLYFYDSNKAVDGCAKTNRGRHGRGGGGGGGGGDSDVDPGTAQLDWLEVQLDLLRRRKMQAHILGHVPPTAGNYFPRCYRRYTDIVLRYQDTVVGQHFGHMNTDAFFVQEDQEALYAAGAAEAEETGMGDAVAPSSLASGGIIDDDDDGDATIMGDDGDDDGGATIMGDDGLPADLRQDYSSLPGKARTNDDYYSFFFTAPSIIPTYYPSFRVWTYNTTEAERYDGSVADAARIDAAEDGDVQTGAEGEDDEDEEDEEDDDGIDIASRRHHRPLPDRDGKHKKKHGKKKKKKRHGKERPRHVSPDSPSRRNTYLSLLGYSQWVMDIDEQNEHVERILDGTANSTSTVQPLKGGSGGGGKHDGHEDEEERRRQRRRRRHEAEKVEVDFRLEYTTYTPSTLWQEIVRPRGGGGGGGAGAGSELGPVPVPRHLLELELDRLGVHPSALATSTEGQEDDDVDEGEGAGDAGGSLTRVRKWKPPKALRKFTDYSLPAITVDSMMDLARRLVVDKKLWKRFVRRIYAESGVKGKK</sequence>
<organism evidence="5 6">
    <name type="scientific">Pseudozyma flocculosa PF-1</name>
    <dbReference type="NCBI Taxonomy" id="1277687"/>
    <lineage>
        <taxon>Eukaryota</taxon>
        <taxon>Fungi</taxon>
        <taxon>Dikarya</taxon>
        <taxon>Basidiomycota</taxon>
        <taxon>Ustilaginomycotina</taxon>
        <taxon>Ustilaginomycetes</taxon>
        <taxon>Ustilaginales</taxon>
        <taxon>Ustilaginaceae</taxon>
        <taxon>Pseudozyma</taxon>
    </lineage>
</organism>
<feature type="region of interest" description="Disordered" evidence="3">
    <location>
        <begin position="712"/>
        <end position="738"/>
    </location>
</feature>
<proteinExistence type="predicted"/>
<dbReference type="GO" id="GO:0008081">
    <property type="term" value="F:phosphoric diester hydrolase activity"/>
    <property type="evidence" value="ECO:0007669"/>
    <property type="project" value="TreeGrafter"/>
</dbReference>
<dbReference type="GO" id="GO:0000324">
    <property type="term" value="C:fungal-type vacuole"/>
    <property type="evidence" value="ECO:0007669"/>
    <property type="project" value="TreeGrafter"/>
</dbReference>
<feature type="compositionally biased region" description="Basic residues" evidence="3">
    <location>
        <begin position="86"/>
        <end position="97"/>
    </location>
</feature>
<dbReference type="KEGG" id="pfp:PFL1_02928"/>
<dbReference type="OrthoDB" id="348678at2759"/>
<feature type="region of interest" description="Disordered" evidence="3">
    <location>
        <begin position="419"/>
        <end position="445"/>
    </location>
</feature>